<dbReference type="AlphaFoldDB" id="A0A2H3NXU8"/>
<feature type="compositionally biased region" description="Basic and acidic residues" evidence="1">
    <location>
        <begin position="48"/>
        <end position="63"/>
    </location>
</feature>
<protein>
    <submittedName>
        <fullName evidence="2">Uncharacterized protein</fullName>
    </submittedName>
</protein>
<feature type="region of interest" description="Disordered" evidence="1">
    <location>
        <begin position="36"/>
        <end position="70"/>
    </location>
</feature>
<sequence>MSSLAPMVQRVCAQMSTTHAQHMDAATPCCHAEHAGAHHDGAAPCPESPDRGSESNCEDRLHDPSPNATLGTDQCCDLHLDQHSAEATAPRVVLVPAPYSALASAHAVSVDMPSERPTSAVSSRGPPRVASTPLFLQHAALLR</sequence>
<reference evidence="2 3" key="1">
    <citation type="submission" date="2017-10" db="EMBL/GenBank/DDBJ databases">
        <title>Draft genome of Longimonas halophila.</title>
        <authorList>
            <person name="Goh K.M."/>
            <person name="Shamsir M.S."/>
            <person name="Lim S.W."/>
        </authorList>
    </citation>
    <scope>NUCLEOTIDE SEQUENCE [LARGE SCALE GENOMIC DNA]</scope>
    <source>
        <strain evidence="2 3">KCTC 42399</strain>
    </source>
</reference>
<comment type="caution">
    <text evidence="2">The sequence shown here is derived from an EMBL/GenBank/DDBJ whole genome shotgun (WGS) entry which is preliminary data.</text>
</comment>
<evidence type="ECO:0000256" key="1">
    <source>
        <dbReference type="SAM" id="MobiDB-lite"/>
    </source>
</evidence>
<proteinExistence type="predicted"/>
<evidence type="ECO:0000313" key="2">
    <source>
        <dbReference type="EMBL" id="PEN05220.1"/>
    </source>
</evidence>
<dbReference type="Proteomes" id="UP000221024">
    <property type="component" value="Unassembled WGS sequence"/>
</dbReference>
<evidence type="ECO:0000313" key="3">
    <source>
        <dbReference type="Proteomes" id="UP000221024"/>
    </source>
</evidence>
<accession>A0A2H3NXU8</accession>
<dbReference type="EMBL" id="PDEP01000015">
    <property type="protein sequence ID" value="PEN05220.1"/>
    <property type="molecule type" value="Genomic_DNA"/>
</dbReference>
<name>A0A2H3NXU8_9BACT</name>
<keyword evidence="3" id="KW-1185">Reference proteome</keyword>
<organism evidence="2 3">
    <name type="scientific">Longimonas halophila</name>
    <dbReference type="NCBI Taxonomy" id="1469170"/>
    <lineage>
        <taxon>Bacteria</taxon>
        <taxon>Pseudomonadati</taxon>
        <taxon>Rhodothermota</taxon>
        <taxon>Rhodothermia</taxon>
        <taxon>Rhodothermales</taxon>
        <taxon>Salisaetaceae</taxon>
        <taxon>Longimonas</taxon>
    </lineage>
</organism>
<gene>
    <name evidence="2" type="ORF">CRI93_13490</name>
</gene>